<protein>
    <submittedName>
        <fullName evidence="3">COP23 domain-containing protein</fullName>
    </submittedName>
</protein>
<reference evidence="3" key="1">
    <citation type="submission" date="2021-05" db="EMBL/GenBank/DDBJ databases">
        <authorList>
            <person name="Pietrasiak N."/>
            <person name="Ward R."/>
            <person name="Stajich J.E."/>
            <person name="Kurbessoian T."/>
        </authorList>
    </citation>
    <scope>NUCLEOTIDE SEQUENCE</scope>
    <source>
        <strain evidence="3">GSE-NOS-MK-12-04C</strain>
    </source>
</reference>
<evidence type="ECO:0000313" key="3">
    <source>
        <dbReference type="EMBL" id="MBW4667840.1"/>
    </source>
</evidence>
<dbReference type="Pfam" id="PF14218">
    <property type="entry name" value="COP23"/>
    <property type="match status" value="1"/>
</dbReference>
<accession>A0A951QNJ6</accession>
<comment type="caution">
    <text evidence="3">The sequence shown here is derived from an EMBL/GenBank/DDBJ whole genome shotgun (WGS) entry which is preliminary data.</text>
</comment>
<feature type="chain" id="PRO_5038061735" evidence="2">
    <location>
        <begin position="29"/>
        <end position="188"/>
    </location>
</feature>
<keyword evidence="2" id="KW-0732">Signal</keyword>
<dbReference type="AlphaFoldDB" id="A0A951QNJ6"/>
<name>A0A951QNJ6_9CYAN</name>
<reference evidence="3" key="2">
    <citation type="journal article" date="2022" name="Microbiol. Resour. Announc.">
        <title>Metagenome Sequencing to Explore Phylogenomics of Terrestrial Cyanobacteria.</title>
        <authorList>
            <person name="Ward R.D."/>
            <person name="Stajich J.E."/>
            <person name="Johansen J.R."/>
            <person name="Huntemann M."/>
            <person name="Clum A."/>
            <person name="Foster B."/>
            <person name="Foster B."/>
            <person name="Roux S."/>
            <person name="Palaniappan K."/>
            <person name="Varghese N."/>
            <person name="Mukherjee S."/>
            <person name="Reddy T.B.K."/>
            <person name="Daum C."/>
            <person name="Copeland A."/>
            <person name="Chen I.A."/>
            <person name="Ivanova N.N."/>
            <person name="Kyrpides N.C."/>
            <person name="Shapiro N."/>
            <person name="Eloe-Fadrosh E.A."/>
            <person name="Pietrasiak N."/>
        </authorList>
    </citation>
    <scope>NUCLEOTIDE SEQUENCE</scope>
    <source>
        <strain evidence="3">GSE-NOS-MK-12-04C</strain>
    </source>
</reference>
<evidence type="ECO:0000256" key="2">
    <source>
        <dbReference type="SAM" id="SignalP"/>
    </source>
</evidence>
<proteinExistence type="predicted"/>
<feature type="region of interest" description="Disordered" evidence="1">
    <location>
        <begin position="168"/>
        <end position="188"/>
    </location>
</feature>
<sequence>MSKKLAQIVLTSAISLGTIIIPSQSSQAQNAKGFYCDTSTGKPVTVYRNSEGGLEPWIQWTSNFFKTGGYDGLTRCREVSSRLETYRQQKQLKLITVGIMNRQRVVCTASKVNGRCEGLIFTLKPNQDAVQTLNNLLAWREGQAGIPSMYESGSIPYIDVSKRLQDDGAAPSVNKPVENTPASGSREL</sequence>
<evidence type="ECO:0000313" key="4">
    <source>
        <dbReference type="Proteomes" id="UP000729701"/>
    </source>
</evidence>
<evidence type="ECO:0000256" key="1">
    <source>
        <dbReference type="SAM" id="MobiDB-lite"/>
    </source>
</evidence>
<dbReference type="InterPro" id="IPR025478">
    <property type="entry name" value="COP23"/>
</dbReference>
<organism evidence="3 4">
    <name type="scientific">Cyanomargarita calcarea GSE-NOS-MK-12-04C</name>
    <dbReference type="NCBI Taxonomy" id="2839659"/>
    <lineage>
        <taxon>Bacteria</taxon>
        <taxon>Bacillati</taxon>
        <taxon>Cyanobacteriota</taxon>
        <taxon>Cyanophyceae</taxon>
        <taxon>Nostocales</taxon>
        <taxon>Cyanomargaritaceae</taxon>
        <taxon>Cyanomargarita</taxon>
    </lineage>
</organism>
<dbReference type="EMBL" id="JAHHGZ010000009">
    <property type="protein sequence ID" value="MBW4667840.1"/>
    <property type="molecule type" value="Genomic_DNA"/>
</dbReference>
<gene>
    <name evidence="3" type="ORF">KME60_10510</name>
</gene>
<dbReference type="Proteomes" id="UP000729701">
    <property type="component" value="Unassembled WGS sequence"/>
</dbReference>
<feature type="signal peptide" evidence="2">
    <location>
        <begin position="1"/>
        <end position="28"/>
    </location>
</feature>